<accession>A0AAU7DWJ9</accession>
<gene>
    <name evidence="1" type="ORF">V5R04_15490</name>
</gene>
<protein>
    <recommendedName>
        <fullName evidence="2">Small CPxCG-related zinc finger protein</fullName>
    </recommendedName>
</protein>
<evidence type="ECO:0000313" key="1">
    <source>
        <dbReference type="EMBL" id="XBH21588.1"/>
    </source>
</evidence>
<dbReference type="AlphaFoldDB" id="A0AAU7DWJ9"/>
<name>A0AAU7DWJ9_9MICO</name>
<evidence type="ECO:0008006" key="2">
    <source>
        <dbReference type="Google" id="ProtNLM"/>
    </source>
</evidence>
<sequence>MTPITSDDPVQEDQPTQFCPVCGDGVETFSIASVDWTDAILQACAICANDRTALGLPLLPAEETEQVVFEPHQLLFCTACGQAQETKRFFYFQGSIRALCLDCFTSETES</sequence>
<organism evidence="1">
    <name type="scientific">Jonesiaceae bacterium BS-20</name>
    <dbReference type="NCBI Taxonomy" id="3120821"/>
    <lineage>
        <taxon>Bacteria</taxon>
        <taxon>Bacillati</taxon>
        <taxon>Actinomycetota</taxon>
        <taxon>Actinomycetes</taxon>
        <taxon>Micrococcales</taxon>
        <taxon>Jonesiaceae</taxon>
    </lineage>
</organism>
<reference evidence="1" key="1">
    <citation type="submission" date="2024-02" db="EMBL/GenBank/DDBJ databases">
        <title>Tomenella chthoni gen. nov. sp. nov., a member of the family Jonesiaceae isolated from bat guano.</title>
        <authorList>
            <person name="Miller S.L."/>
            <person name="King J."/>
            <person name="Sankaranarayanan K."/>
            <person name="Lawson P.A."/>
        </authorList>
    </citation>
    <scope>NUCLEOTIDE SEQUENCE</scope>
    <source>
        <strain evidence="1">BS-20</strain>
    </source>
</reference>
<dbReference type="EMBL" id="CP146203">
    <property type="protein sequence ID" value="XBH21588.1"/>
    <property type="molecule type" value="Genomic_DNA"/>
</dbReference>
<proteinExistence type="predicted"/>